<reference evidence="3" key="1">
    <citation type="journal article" date="2019" name="Int. J. Syst. Evol. Microbiol.">
        <title>The Global Catalogue of Microorganisms (GCM) 10K type strain sequencing project: providing services to taxonomists for standard genome sequencing and annotation.</title>
        <authorList>
            <consortium name="The Broad Institute Genomics Platform"/>
            <consortium name="The Broad Institute Genome Sequencing Center for Infectious Disease"/>
            <person name="Wu L."/>
            <person name="Ma J."/>
        </authorList>
    </citation>
    <scope>NUCLEOTIDE SEQUENCE [LARGE SCALE GENOMIC DNA]</scope>
    <source>
        <strain evidence="3">JCM 17804</strain>
    </source>
</reference>
<proteinExistence type="predicted"/>
<dbReference type="NCBIfam" id="TIGR02157">
    <property type="entry name" value="PA_CoA_Oxy2"/>
    <property type="match status" value="1"/>
</dbReference>
<dbReference type="Proteomes" id="UP001500975">
    <property type="component" value="Unassembled WGS sequence"/>
</dbReference>
<dbReference type="Gene3D" id="3.10.20.520">
    <property type="entry name" value="Phenylacetic acid degradation B"/>
    <property type="match status" value="1"/>
</dbReference>
<accession>A0ABP8HZ76</accession>
<evidence type="ECO:0000313" key="3">
    <source>
        <dbReference type="Proteomes" id="UP001500975"/>
    </source>
</evidence>
<name>A0ABP8HZ76_9BURK</name>
<feature type="region of interest" description="Disordered" evidence="1">
    <location>
        <begin position="1"/>
        <end position="31"/>
    </location>
</feature>
<keyword evidence="3" id="KW-1185">Reference proteome</keyword>
<protein>
    <recommendedName>
        <fullName evidence="4">1,2-phenylacetyl-CoA epoxidase subunit B</fullName>
    </recommendedName>
</protein>
<evidence type="ECO:0000313" key="2">
    <source>
        <dbReference type="EMBL" id="GAA4347940.1"/>
    </source>
</evidence>
<dbReference type="InterPro" id="IPR038693">
    <property type="entry name" value="PaaB_sf"/>
</dbReference>
<sequence length="125" mass="13831">MSSDQSSTLPSPGEGRVGVGSSTVQPKATAAAGREWPLWEVFVRSKAGLDHKHCGSLHAADPQMAVQMARDVYTRRQEGVSVWVVRSDQIVASDPADKDMYFDPAEDKVYRHPTFYELPKSVDHM</sequence>
<evidence type="ECO:0008006" key="4">
    <source>
        <dbReference type="Google" id="ProtNLM"/>
    </source>
</evidence>
<comment type="caution">
    <text evidence="2">The sequence shown here is derived from an EMBL/GenBank/DDBJ whole genome shotgun (WGS) entry which is preliminary data.</text>
</comment>
<dbReference type="Pfam" id="PF06243">
    <property type="entry name" value="PaaB"/>
    <property type="match status" value="1"/>
</dbReference>
<organism evidence="2 3">
    <name type="scientific">Variovorax defluvii</name>
    <dbReference type="NCBI Taxonomy" id="913761"/>
    <lineage>
        <taxon>Bacteria</taxon>
        <taxon>Pseudomonadati</taxon>
        <taxon>Pseudomonadota</taxon>
        <taxon>Betaproteobacteria</taxon>
        <taxon>Burkholderiales</taxon>
        <taxon>Comamonadaceae</taxon>
        <taxon>Variovorax</taxon>
    </lineage>
</organism>
<dbReference type="EMBL" id="BAABGJ010000056">
    <property type="protein sequence ID" value="GAA4347940.1"/>
    <property type="molecule type" value="Genomic_DNA"/>
</dbReference>
<gene>
    <name evidence="2" type="ORF">GCM10023165_33210</name>
</gene>
<feature type="compositionally biased region" description="Polar residues" evidence="1">
    <location>
        <begin position="1"/>
        <end position="10"/>
    </location>
</feature>
<dbReference type="InterPro" id="IPR009359">
    <property type="entry name" value="PaaB"/>
</dbReference>
<evidence type="ECO:0000256" key="1">
    <source>
        <dbReference type="SAM" id="MobiDB-lite"/>
    </source>
</evidence>